<evidence type="ECO:0000313" key="4">
    <source>
        <dbReference type="Proteomes" id="UP001597521"/>
    </source>
</evidence>
<dbReference type="PRINTS" id="PR01790">
    <property type="entry name" value="SMP30FAMILY"/>
</dbReference>
<keyword evidence="1" id="KW-0378">Hydrolase</keyword>
<dbReference type="InterPro" id="IPR013658">
    <property type="entry name" value="SGL"/>
</dbReference>
<evidence type="ECO:0000259" key="2">
    <source>
        <dbReference type="Pfam" id="PF08450"/>
    </source>
</evidence>
<evidence type="ECO:0000313" key="3">
    <source>
        <dbReference type="EMBL" id="MFD2648297.1"/>
    </source>
</evidence>
<name>A0ABW5QL63_9HYPH</name>
<dbReference type="EMBL" id="JBHUNP010000001">
    <property type="protein sequence ID" value="MFD2648297.1"/>
    <property type="molecule type" value="Genomic_DNA"/>
</dbReference>
<dbReference type="RefSeq" id="WP_386833431.1">
    <property type="nucleotide sequence ID" value="NZ_JBHUNP010000001.1"/>
</dbReference>
<feature type="domain" description="SMP-30/Gluconolactonase/LRE-like region" evidence="2">
    <location>
        <begin position="40"/>
        <end position="294"/>
    </location>
</feature>
<organism evidence="3 4">
    <name type="scientific">Devosia albogilva</name>
    <dbReference type="NCBI Taxonomy" id="429726"/>
    <lineage>
        <taxon>Bacteria</taxon>
        <taxon>Pseudomonadati</taxon>
        <taxon>Pseudomonadota</taxon>
        <taxon>Alphaproteobacteria</taxon>
        <taxon>Hyphomicrobiales</taxon>
        <taxon>Devosiaceae</taxon>
        <taxon>Devosia</taxon>
    </lineage>
</organism>
<dbReference type="PANTHER" id="PTHR47572">
    <property type="entry name" value="LIPOPROTEIN-RELATED"/>
    <property type="match status" value="1"/>
</dbReference>
<comment type="caution">
    <text evidence="3">The sequence shown here is derived from an EMBL/GenBank/DDBJ whole genome shotgun (WGS) entry which is preliminary data.</text>
</comment>
<dbReference type="Gene3D" id="2.120.10.30">
    <property type="entry name" value="TolB, C-terminal domain"/>
    <property type="match status" value="1"/>
</dbReference>
<dbReference type="SUPFAM" id="SSF63829">
    <property type="entry name" value="Calcium-dependent phosphotriesterase"/>
    <property type="match status" value="1"/>
</dbReference>
<dbReference type="InterPro" id="IPR051262">
    <property type="entry name" value="SMP-30/CGR1_Lactonase"/>
</dbReference>
<reference evidence="4" key="1">
    <citation type="journal article" date="2019" name="Int. J. Syst. Evol. Microbiol.">
        <title>The Global Catalogue of Microorganisms (GCM) 10K type strain sequencing project: providing services to taxonomists for standard genome sequencing and annotation.</title>
        <authorList>
            <consortium name="The Broad Institute Genomics Platform"/>
            <consortium name="The Broad Institute Genome Sequencing Center for Infectious Disease"/>
            <person name="Wu L."/>
            <person name="Ma J."/>
        </authorList>
    </citation>
    <scope>NUCLEOTIDE SEQUENCE [LARGE SCALE GENOMIC DNA]</scope>
    <source>
        <strain evidence="4">CCM 7427</strain>
    </source>
</reference>
<proteinExistence type="predicted"/>
<protein>
    <submittedName>
        <fullName evidence="3">SMP-30/gluconolactonase/LRE family protein</fullName>
    </submittedName>
</protein>
<dbReference type="InterPro" id="IPR011042">
    <property type="entry name" value="6-blade_b-propeller_TolB-like"/>
</dbReference>
<sequence length="310" mass="34267">MRKTGDMIPSEEAIEHVDRRFHDIAIGIATLDVLYDGCRWSEGPVWFGDIDMLLFSDIPNNRMLRYVPGLGVTPFRSPSNFVNGNTRDREGRLISCSHGARAVLRTEWDGTITTLVDRFEGKRLNSPNDVVVKSDGTIWFTDPPYGILSDYEGYKSEQEQERCNVFRFDPAAGSLTVVADDLLKPNGLAFSVDESVLYVSDTGRSHDPDAPQQIRAYDVDGAKLRNSRVFTLVDTGASDGFRLDTEGRIWTSAGPGVNVYDPAGELLGRIKTGAKTSNLCFGGARRNRLYITSSQYLMAISVAATGLQRP</sequence>
<keyword evidence="4" id="KW-1185">Reference proteome</keyword>
<dbReference type="Proteomes" id="UP001597521">
    <property type="component" value="Unassembled WGS sequence"/>
</dbReference>
<accession>A0ABW5QL63</accession>
<gene>
    <name evidence="3" type="ORF">ACFSX5_10890</name>
</gene>
<dbReference type="PANTHER" id="PTHR47572:SF4">
    <property type="entry name" value="LACTONASE DRP35"/>
    <property type="match status" value="1"/>
</dbReference>
<dbReference type="InterPro" id="IPR005511">
    <property type="entry name" value="SMP-30"/>
</dbReference>
<evidence type="ECO:0000256" key="1">
    <source>
        <dbReference type="ARBA" id="ARBA00022801"/>
    </source>
</evidence>
<dbReference type="Pfam" id="PF08450">
    <property type="entry name" value="SGL"/>
    <property type="match status" value="1"/>
</dbReference>